<name>A0ABU0EDS5_9CELL</name>
<comment type="caution">
    <text evidence="2">The sequence shown here is derived from an EMBL/GenBank/DDBJ whole genome shotgun (WGS) entry which is preliminary data.</text>
</comment>
<feature type="region of interest" description="Disordered" evidence="1">
    <location>
        <begin position="1"/>
        <end position="49"/>
    </location>
</feature>
<gene>
    <name evidence="2" type="ORF">J2X26_001663</name>
</gene>
<dbReference type="RefSeq" id="WP_307491356.1">
    <property type="nucleotide sequence ID" value="NZ_JAUSVB010000002.1"/>
</dbReference>
<feature type="compositionally biased region" description="Basic and acidic residues" evidence="1">
    <location>
        <begin position="1"/>
        <end position="11"/>
    </location>
</feature>
<keyword evidence="3" id="KW-1185">Reference proteome</keyword>
<evidence type="ECO:0000313" key="3">
    <source>
        <dbReference type="Proteomes" id="UP001239626"/>
    </source>
</evidence>
<sequence length="49" mass="5197">MSEHTVPHDDDTPPLPATTPDSGDPDQGDNQDVPAERIYPSDPTGQDPA</sequence>
<dbReference type="Proteomes" id="UP001239626">
    <property type="component" value="Unassembled WGS sequence"/>
</dbReference>
<organism evidence="2 3">
    <name type="scientific">Cellulomonas humilata</name>
    <dbReference type="NCBI Taxonomy" id="144055"/>
    <lineage>
        <taxon>Bacteria</taxon>
        <taxon>Bacillati</taxon>
        <taxon>Actinomycetota</taxon>
        <taxon>Actinomycetes</taxon>
        <taxon>Micrococcales</taxon>
        <taxon>Cellulomonadaceae</taxon>
        <taxon>Cellulomonas</taxon>
    </lineage>
</organism>
<evidence type="ECO:0000256" key="1">
    <source>
        <dbReference type="SAM" id="MobiDB-lite"/>
    </source>
</evidence>
<proteinExistence type="predicted"/>
<reference evidence="2 3" key="1">
    <citation type="submission" date="2023-07" db="EMBL/GenBank/DDBJ databases">
        <title>Sorghum-associated microbial communities from plants grown in Nebraska, USA.</title>
        <authorList>
            <person name="Schachtman D."/>
        </authorList>
    </citation>
    <scope>NUCLEOTIDE SEQUENCE [LARGE SCALE GENOMIC DNA]</scope>
    <source>
        <strain evidence="2 3">BE332</strain>
    </source>
</reference>
<accession>A0ABU0EDS5</accession>
<dbReference type="EMBL" id="JAUSVB010000002">
    <property type="protein sequence ID" value="MDQ0373352.1"/>
    <property type="molecule type" value="Genomic_DNA"/>
</dbReference>
<evidence type="ECO:0000313" key="2">
    <source>
        <dbReference type="EMBL" id="MDQ0373352.1"/>
    </source>
</evidence>
<protein>
    <submittedName>
        <fullName evidence="2">Uncharacterized protein</fullName>
    </submittedName>
</protein>